<evidence type="ECO:0000256" key="4">
    <source>
        <dbReference type="RuleBase" id="RU000383"/>
    </source>
</evidence>
<dbReference type="SMART" id="SM01332">
    <property type="entry name" value="Cyclin_C"/>
    <property type="match status" value="1"/>
</dbReference>
<dbReference type="PIRSF" id="PIRSF001771">
    <property type="entry name" value="Cyclin_A_B_D_E"/>
    <property type="match status" value="1"/>
</dbReference>
<feature type="domain" description="Cyclin C-terminal" evidence="7">
    <location>
        <begin position="311"/>
        <end position="435"/>
    </location>
</feature>
<organism evidence="8 9">
    <name type="scientific">Ditylenchus destructor</name>
    <dbReference type="NCBI Taxonomy" id="166010"/>
    <lineage>
        <taxon>Eukaryota</taxon>
        <taxon>Metazoa</taxon>
        <taxon>Ecdysozoa</taxon>
        <taxon>Nematoda</taxon>
        <taxon>Chromadorea</taxon>
        <taxon>Rhabditida</taxon>
        <taxon>Tylenchina</taxon>
        <taxon>Tylenchomorpha</taxon>
        <taxon>Sphaerularioidea</taxon>
        <taxon>Anguinidae</taxon>
        <taxon>Anguininae</taxon>
        <taxon>Ditylenchus</taxon>
    </lineage>
</organism>
<dbReference type="InterPro" id="IPR036915">
    <property type="entry name" value="Cyclin-like_sf"/>
</dbReference>
<keyword evidence="3" id="KW-0131">Cell cycle</keyword>
<keyword evidence="9" id="KW-1185">Reference proteome</keyword>
<evidence type="ECO:0000256" key="5">
    <source>
        <dbReference type="SAM" id="MobiDB-lite"/>
    </source>
</evidence>
<accession>A0AAD4MT35</accession>
<dbReference type="Pfam" id="PF02984">
    <property type="entry name" value="Cyclin_C"/>
    <property type="match status" value="1"/>
</dbReference>
<dbReference type="Proteomes" id="UP001201812">
    <property type="component" value="Unassembled WGS sequence"/>
</dbReference>
<evidence type="ECO:0000313" key="9">
    <source>
        <dbReference type="Proteomes" id="UP001201812"/>
    </source>
</evidence>
<keyword evidence="2 4" id="KW-0195">Cyclin</keyword>
<evidence type="ECO:0000256" key="2">
    <source>
        <dbReference type="ARBA" id="ARBA00023127"/>
    </source>
</evidence>
<name>A0AAD4MT35_9BILA</name>
<dbReference type="PANTHER" id="PTHR10177">
    <property type="entry name" value="CYCLINS"/>
    <property type="match status" value="1"/>
</dbReference>
<dbReference type="GO" id="GO:0016538">
    <property type="term" value="F:cyclin-dependent protein serine/threonine kinase regulator activity"/>
    <property type="evidence" value="ECO:0007669"/>
    <property type="project" value="InterPro"/>
</dbReference>
<dbReference type="FunFam" id="1.10.472.10:FF:000001">
    <property type="entry name" value="G2/mitotic-specific cyclin"/>
    <property type="match status" value="1"/>
</dbReference>
<evidence type="ECO:0000313" key="8">
    <source>
        <dbReference type="EMBL" id="KAI1704965.1"/>
    </source>
</evidence>
<protein>
    <submittedName>
        <fullName evidence="8">Cyclin-A2</fullName>
    </submittedName>
</protein>
<sequence>MKGISKYGNFVVRNRQKLQPIQANQPATGSNSNVPKKQKTIKDHFEVFQDESAAAADESLPDVKPKPKSAESLCSEVSKNSTCHSINSGFRRTVLVIDEDEENKENDSGLEKSENLFGFQHSTSTSSLVESAVETRKDEIEAKDSFFDDSAYKSPQSSPSEVALVQRERNVLYTTSGYDMDVFKYQRYREQKNVGRPRTNYINKQAELNADMRAVLVDWFVDVCEEYGLSSATFFLAVSLVDRTLSIVDCPRVKLQLLGATAIFVAAKMEEVYPPQLNEIVFITEDSYTNTQVLRMEKVILRVINFELNVPLIDTFATFYTLFQPISAKADALLWYLVELSAQNYDCISFKPSQLAAAAFTLISESQSKPQANLLECWSEEMIQKTGIARDQLLDPIKVLARLHRSAETSNLKAIYMKYATTAKFEVSCALRMPAYLF</sequence>
<evidence type="ECO:0000259" key="6">
    <source>
        <dbReference type="SMART" id="SM00385"/>
    </source>
</evidence>
<dbReference type="InterPro" id="IPR006671">
    <property type="entry name" value="Cyclin_N"/>
</dbReference>
<evidence type="ECO:0000256" key="3">
    <source>
        <dbReference type="ARBA" id="ARBA00023306"/>
    </source>
</evidence>
<proteinExistence type="inferred from homology"/>
<comment type="caution">
    <text evidence="8">The sequence shown here is derived from an EMBL/GenBank/DDBJ whole genome shotgun (WGS) entry which is preliminary data.</text>
</comment>
<evidence type="ECO:0000259" key="7">
    <source>
        <dbReference type="SMART" id="SM01332"/>
    </source>
</evidence>
<feature type="domain" description="Cyclin-like" evidence="6">
    <location>
        <begin position="311"/>
        <end position="402"/>
    </location>
</feature>
<gene>
    <name evidence="8" type="ORF">DdX_13895</name>
</gene>
<feature type="compositionally biased region" description="Polar residues" evidence="5">
    <location>
        <begin position="17"/>
        <end position="35"/>
    </location>
</feature>
<dbReference type="SMART" id="SM00385">
    <property type="entry name" value="CYCLIN"/>
    <property type="match status" value="2"/>
</dbReference>
<dbReference type="SUPFAM" id="SSF47954">
    <property type="entry name" value="Cyclin-like"/>
    <property type="match status" value="2"/>
</dbReference>
<dbReference type="Pfam" id="PF00134">
    <property type="entry name" value="Cyclin_N"/>
    <property type="match status" value="1"/>
</dbReference>
<dbReference type="InterPro" id="IPR039361">
    <property type="entry name" value="Cyclin"/>
</dbReference>
<feature type="domain" description="Cyclin-like" evidence="6">
    <location>
        <begin position="218"/>
        <end position="302"/>
    </location>
</feature>
<dbReference type="EMBL" id="JAKKPZ010000061">
    <property type="protein sequence ID" value="KAI1704965.1"/>
    <property type="molecule type" value="Genomic_DNA"/>
</dbReference>
<dbReference type="GO" id="GO:0051301">
    <property type="term" value="P:cell division"/>
    <property type="evidence" value="ECO:0007669"/>
    <property type="project" value="UniProtKB-KW"/>
</dbReference>
<dbReference type="Gene3D" id="1.10.472.10">
    <property type="entry name" value="Cyclin-like"/>
    <property type="match status" value="2"/>
</dbReference>
<dbReference type="InterPro" id="IPR004367">
    <property type="entry name" value="Cyclin_C-dom"/>
</dbReference>
<keyword evidence="1" id="KW-0132">Cell division</keyword>
<feature type="region of interest" description="Disordered" evidence="5">
    <location>
        <begin position="15"/>
        <end position="41"/>
    </location>
</feature>
<dbReference type="GO" id="GO:0044772">
    <property type="term" value="P:mitotic cell cycle phase transition"/>
    <property type="evidence" value="ECO:0007669"/>
    <property type="project" value="InterPro"/>
</dbReference>
<dbReference type="InterPro" id="IPR046965">
    <property type="entry name" value="Cyclin_A/B-like"/>
</dbReference>
<evidence type="ECO:0000256" key="1">
    <source>
        <dbReference type="ARBA" id="ARBA00022618"/>
    </source>
</evidence>
<reference evidence="8" key="1">
    <citation type="submission" date="2022-01" db="EMBL/GenBank/DDBJ databases">
        <title>Genome Sequence Resource for Two Populations of Ditylenchus destructor, the Migratory Endoparasitic Phytonematode.</title>
        <authorList>
            <person name="Zhang H."/>
            <person name="Lin R."/>
            <person name="Xie B."/>
        </authorList>
    </citation>
    <scope>NUCLEOTIDE SEQUENCE</scope>
    <source>
        <strain evidence="8">BazhouSP</strain>
    </source>
</reference>
<dbReference type="AlphaFoldDB" id="A0AAD4MT35"/>
<dbReference type="InterPro" id="IPR013763">
    <property type="entry name" value="Cyclin-like_dom"/>
</dbReference>
<comment type="similarity">
    <text evidence="4">Belongs to the cyclin family.</text>
</comment>